<sequence>YNKAGHLVPPPLVSFLDYCDEGVFWWVVDRKKKREIKTKNEEEFNTRPLSVLMISVKNNTQFSMDRADLVSGDGLTHCEAFDITYMAGLPNMVVMASADEVELMHVVVTAAAIDNMPSCFRFSRGNGIGAELPPCNKGIPIEIFQFGILPNQKAILTLHQLYSHLTSSMAVQLGRIRVLKDGLRQLPQQTTSSNKAGPVVYWMFRDQRLRDNWALIHAVDQANRLNVPVAVAFNLFDQFLGAKARQLGFMLRGLQQLHHEIEETLHIPFFLFQGEAVDTIPSFVKECGASLLVTDFSPLRQVRGWKEEITKRVSDSVSIHEVDAHNIVPLWMTSDKLEDYARTIRPKITNLLPEYLIEFPTIKPQTKSWGASNRSIDWDTLIKHVTREGDEVPEVEWCKPGESVALETLKDFSKTRLMNYAADRNIPTKTNATSGLSPYLHFGQISAQRCALEARRFRKDYQQGVDKFLDELIVWRELADNFCYYEPHYDSFLGACDWGRATLMDHAFDKRAHIYALEHLEKAQTTDPLWNASQLEMVHHGKMHGYMRMYWAKKILEWTSSPQEAVEIAVYLNDKYHIDGRDPNGYAGIMWSICGVHDNGFQERPVYGKIRSMTYAGCSRKFDVDGYIGYVKKLGIHQPSSLLPKHGPVVYWMFRDQRLRDNWALIHAVDQANRLNVPIAVAFNLFDQFLGAKARQLGFMLRGLQQLHHDIEETLHIPFFLFQGEAVDTIPSFLQECGASLLVTDFSPLRQVRGWKEEIMKRVPDNVSIHEVDAHNIVPTWVASNKLEYGARTIRRKINNLLPDYLIEFPTLKPPVKNWAATDRTIDWEMLIENVTRKGAEVPEIEWCEPGEVAARETLMGVKNGFLTTRLKNYSTDRNNPLKVNGLSGLSPYLHFGQISAQRCALEARKLRKVSPQAVDTFLEELIVRRELSDNFCYYQPHYDSLEGAWDWARVTLMEHALDKREHIYTKEQLEKAQTADQLWNASQLEMVHYGKMHGFMRMYWAKKILEWTSSPQEALEIAIYLNDKYHIDGRDPNGYVGCMWSICGVHDQGWKERPVFGKIRYMNYAGCKRKFDVDGYIAYVKRLVGGIKKRKGETLLNGKAKQIMNLQNLHTK</sequence>
<dbReference type="GO" id="GO:0009650">
    <property type="term" value="P:UV protection"/>
    <property type="evidence" value="ECO:0007669"/>
    <property type="project" value="UniProtKB-ARBA"/>
</dbReference>
<comment type="catalytic activity">
    <reaction evidence="13">
        <text>cyclobutadipyrimidine (in DNA) = 2 pyrimidine residues (in DNA).</text>
        <dbReference type="EC" id="4.1.99.3"/>
    </reaction>
</comment>
<dbReference type="EMBL" id="JAMZMK010010058">
    <property type="protein sequence ID" value="KAI7733247.1"/>
    <property type="molecule type" value="Genomic_DNA"/>
</dbReference>
<dbReference type="FunFam" id="1.25.40.80:FF:000004">
    <property type="entry name" value="Deoxyribodipyrimidine photolyase"/>
    <property type="match status" value="2"/>
</dbReference>
<dbReference type="PANTHER" id="PTHR10211">
    <property type="entry name" value="DEOXYRIBODIPYRIMIDINE PHOTOLYASE"/>
    <property type="match status" value="1"/>
</dbReference>
<dbReference type="EC" id="4.1.99.3" evidence="4"/>
<keyword evidence="9" id="KW-0238">DNA-binding</keyword>
<dbReference type="InterPro" id="IPR006050">
    <property type="entry name" value="DNA_photolyase_N"/>
</dbReference>
<evidence type="ECO:0000256" key="14">
    <source>
        <dbReference type="ARBA" id="ARBA00055119"/>
    </source>
</evidence>
<dbReference type="Proteomes" id="UP001206925">
    <property type="component" value="Unassembled WGS sequence"/>
</dbReference>
<evidence type="ECO:0000256" key="3">
    <source>
        <dbReference type="ARBA" id="ARBA00006409"/>
    </source>
</evidence>
<evidence type="ECO:0000256" key="12">
    <source>
        <dbReference type="ARBA" id="ARBA00031671"/>
    </source>
</evidence>
<evidence type="ECO:0000259" key="15">
    <source>
        <dbReference type="PROSITE" id="PS51645"/>
    </source>
</evidence>
<feature type="domain" description="Photolyase/cryptochrome alpha/beta" evidence="15">
    <location>
        <begin position="197"/>
        <end position="330"/>
    </location>
</feature>
<dbReference type="Pfam" id="PF02779">
    <property type="entry name" value="Transket_pyr"/>
    <property type="match status" value="1"/>
</dbReference>
<evidence type="ECO:0000256" key="8">
    <source>
        <dbReference type="ARBA" id="ARBA00022827"/>
    </source>
</evidence>
<dbReference type="SUPFAM" id="SSF52425">
    <property type="entry name" value="Cryptochrome/photolyase, N-terminal domain"/>
    <property type="match status" value="2"/>
</dbReference>
<comment type="function">
    <text evidence="14">Involved in repair of UV radiation-induced DNA damage. Catalyzes the light-dependent monomerization (300-600 nm) of cyclobutylpyrimidine dimers (CPDs), which are formed between adjacent bases on the same DNA strand upon exposure to ultraviolet radiation. Required for plant survival in the presence of UV-B light. Not involved in the repair of (6-4) photoproducts.</text>
</comment>
<dbReference type="Gene3D" id="1.25.40.80">
    <property type="match status" value="2"/>
</dbReference>
<evidence type="ECO:0000256" key="9">
    <source>
        <dbReference type="ARBA" id="ARBA00023125"/>
    </source>
</evidence>
<dbReference type="InterPro" id="IPR008148">
    <property type="entry name" value="DNA_photolyase_2"/>
</dbReference>
<keyword evidence="10" id="KW-0234">DNA repair</keyword>
<dbReference type="GO" id="GO:0003904">
    <property type="term" value="F:deoxyribodipyrimidine photo-lyase activity"/>
    <property type="evidence" value="ECO:0007669"/>
    <property type="project" value="UniProtKB-EC"/>
</dbReference>
<dbReference type="GO" id="GO:0003677">
    <property type="term" value="F:DNA binding"/>
    <property type="evidence" value="ECO:0007669"/>
    <property type="project" value="UniProtKB-KW"/>
</dbReference>
<dbReference type="InterPro" id="IPR036155">
    <property type="entry name" value="Crypto/Photolyase_N_sf"/>
</dbReference>
<keyword evidence="11" id="KW-0456">Lyase</keyword>
<dbReference type="FunFam" id="1.10.579.10:FF:000002">
    <property type="entry name" value="Deoxyribodipyrimidine photolyase"/>
    <property type="match status" value="2"/>
</dbReference>
<keyword evidence="6" id="KW-0285">Flavoprotein</keyword>
<evidence type="ECO:0000256" key="2">
    <source>
        <dbReference type="ARBA" id="ARBA00001974"/>
    </source>
</evidence>
<protein>
    <recommendedName>
        <fullName evidence="5">Deoxyribodipyrimidine photo-lyase</fullName>
        <ecNumber evidence="4">4.1.99.3</ecNumber>
    </recommendedName>
    <alternativeName>
        <fullName evidence="12">DNA photolyase</fullName>
    </alternativeName>
</protein>
<evidence type="ECO:0000256" key="7">
    <source>
        <dbReference type="ARBA" id="ARBA00022763"/>
    </source>
</evidence>
<dbReference type="InterPro" id="IPR032673">
    <property type="entry name" value="DNA_photolyase_2_CS"/>
</dbReference>
<evidence type="ECO:0000256" key="6">
    <source>
        <dbReference type="ARBA" id="ARBA00022630"/>
    </source>
</evidence>
<evidence type="ECO:0000256" key="5">
    <source>
        <dbReference type="ARBA" id="ARBA00014046"/>
    </source>
</evidence>
<keyword evidence="17" id="KW-1185">Reference proteome</keyword>
<dbReference type="PANTHER" id="PTHR10211:SF0">
    <property type="entry name" value="DEOXYRIBODIPYRIMIDINE PHOTO-LYASE"/>
    <property type="match status" value="1"/>
</dbReference>
<comment type="caution">
    <text evidence="16">The sequence shown here is derived from an EMBL/GenBank/DDBJ whole genome shotgun (WGS) entry which is preliminary data.</text>
</comment>
<evidence type="ECO:0000313" key="17">
    <source>
        <dbReference type="Proteomes" id="UP001206925"/>
    </source>
</evidence>
<keyword evidence="7" id="KW-0227">DNA damage</keyword>
<dbReference type="PROSITE" id="PS01084">
    <property type="entry name" value="DNA_PHOTOLYASES_2_2"/>
    <property type="match status" value="1"/>
</dbReference>
<reference evidence="16" key="1">
    <citation type="submission" date="2022-06" db="EMBL/GenBank/DDBJ databases">
        <title>Uncovering the hologenomic basis of an extraordinary plant invasion.</title>
        <authorList>
            <person name="Bieker V.C."/>
            <person name="Martin M.D."/>
            <person name="Gilbert T."/>
            <person name="Hodgins K."/>
            <person name="Battlay P."/>
            <person name="Petersen B."/>
            <person name="Wilson J."/>
        </authorList>
    </citation>
    <scope>NUCLEOTIDE SEQUENCE</scope>
    <source>
        <strain evidence="16">AA19_3_7</strain>
        <tissue evidence="16">Leaf</tissue>
    </source>
</reference>
<dbReference type="Gene3D" id="3.40.50.970">
    <property type="match status" value="1"/>
</dbReference>
<dbReference type="InterPro" id="IPR005475">
    <property type="entry name" value="Transketolase-like_Pyr-bd"/>
</dbReference>
<evidence type="ECO:0000256" key="10">
    <source>
        <dbReference type="ARBA" id="ARBA00023204"/>
    </source>
</evidence>
<evidence type="ECO:0000256" key="13">
    <source>
        <dbReference type="ARBA" id="ARBA00033999"/>
    </source>
</evidence>
<comment type="similarity">
    <text evidence="3">Belongs to the DNA photolyase class-2 family.</text>
</comment>
<dbReference type="Gene3D" id="1.10.579.10">
    <property type="entry name" value="DNA Cyclobutane Dipyrimidine Photolyase, subunit A, domain 3"/>
    <property type="match status" value="2"/>
</dbReference>
<feature type="non-terminal residue" evidence="16">
    <location>
        <position position="1"/>
    </location>
</feature>
<dbReference type="InterPro" id="IPR052219">
    <property type="entry name" value="Photolyase_Class-2"/>
</dbReference>
<dbReference type="AlphaFoldDB" id="A0AAD5C1B1"/>
<evidence type="ECO:0000256" key="1">
    <source>
        <dbReference type="ARBA" id="ARBA00001964"/>
    </source>
</evidence>
<comment type="cofactor">
    <cofactor evidence="1">
        <name>thiamine diphosphate</name>
        <dbReference type="ChEBI" id="CHEBI:58937"/>
    </cofactor>
</comment>
<dbReference type="InterPro" id="IPR014729">
    <property type="entry name" value="Rossmann-like_a/b/a_fold"/>
</dbReference>
<dbReference type="Gene3D" id="3.40.50.620">
    <property type="entry name" value="HUPs"/>
    <property type="match status" value="2"/>
</dbReference>
<dbReference type="SUPFAM" id="SSF52518">
    <property type="entry name" value="Thiamin diphosphate-binding fold (THDP-binding)"/>
    <property type="match status" value="1"/>
</dbReference>
<dbReference type="Pfam" id="PF00875">
    <property type="entry name" value="DNA_photolyase"/>
    <property type="match status" value="2"/>
</dbReference>
<dbReference type="GO" id="GO:0000719">
    <property type="term" value="P:photoreactive repair"/>
    <property type="evidence" value="ECO:0007669"/>
    <property type="project" value="TreeGrafter"/>
</dbReference>
<evidence type="ECO:0000313" key="16">
    <source>
        <dbReference type="EMBL" id="KAI7733247.1"/>
    </source>
</evidence>
<name>A0AAD5C1B1_AMBAR</name>
<proteinExistence type="inferred from homology"/>
<dbReference type="InterPro" id="IPR029061">
    <property type="entry name" value="THDP-binding"/>
</dbReference>
<evidence type="ECO:0000256" key="4">
    <source>
        <dbReference type="ARBA" id="ARBA00013149"/>
    </source>
</evidence>
<evidence type="ECO:0000256" key="11">
    <source>
        <dbReference type="ARBA" id="ARBA00023239"/>
    </source>
</evidence>
<dbReference type="SUPFAM" id="SSF48173">
    <property type="entry name" value="Cryptochrome/photolyase FAD-binding domain"/>
    <property type="match status" value="2"/>
</dbReference>
<accession>A0AAD5C1B1</accession>
<dbReference type="PROSITE" id="PS51645">
    <property type="entry name" value="PHR_CRY_ALPHA_BETA"/>
    <property type="match status" value="2"/>
</dbReference>
<comment type="cofactor">
    <cofactor evidence="2">
        <name>FAD</name>
        <dbReference type="ChEBI" id="CHEBI:57692"/>
    </cofactor>
</comment>
<gene>
    <name evidence="16" type="ORF">M8C21_009714</name>
</gene>
<dbReference type="NCBIfam" id="TIGR00591">
    <property type="entry name" value="phr2"/>
    <property type="match status" value="2"/>
</dbReference>
<keyword evidence="8" id="KW-0274">FAD</keyword>
<feature type="domain" description="Photolyase/cryptochrome alpha/beta" evidence="15">
    <location>
        <begin position="647"/>
        <end position="780"/>
    </location>
</feature>
<dbReference type="InterPro" id="IPR036134">
    <property type="entry name" value="Crypto/Photolyase_FAD-like_sf"/>
</dbReference>
<dbReference type="FunFam" id="3.40.50.620:FF:000110">
    <property type="entry name" value="Deoxyribodipyrimidine photolyase"/>
    <property type="match status" value="2"/>
</dbReference>
<organism evidence="16 17">
    <name type="scientific">Ambrosia artemisiifolia</name>
    <name type="common">Common ragweed</name>
    <dbReference type="NCBI Taxonomy" id="4212"/>
    <lineage>
        <taxon>Eukaryota</taxon>
        <taxon>Viridiplantae</taxon>
        <taxon>Streptophyta</taxon>
        <taxon>Embryophyta</taxon>
        <taxon>Tracheophyta</taxon>
        <taxon>Spermatophyta</taxon>
        <taxon>Magnoliopsida</taxon>
        <taxon>eudicotyledons</taxon>
        <taxon>Gunneridae</taxon>
        <taxon>Pentapetalae</taxon>
        <taxon>asterids</taxon>
        <taxon>campanulids</taxon>
        <taxon>Asterales</taxon>
        <taxon>Asteraceae</taxon>
        <taxon>Asteroideae</taxon>
        <taxon>Heliantheae alliance</taxon>
        <taxon>Heliantheae</taxon>
        <taxon>Ambrosia</taxon>
    </lineage>
</organism>
<dbReference type="PROSITE" id="PS01083">
    <property type="entry name" value="DNA_PHOTOLYASES_2_1"/>
    <property type="match status" value="1"/>
</dbReference>